<evidence type="ECO:0000313" key="11">
    <source>
        <dbReference type="Proteomes" id="UP001303889"/>
    </source>
</evidence>
<dbReference type="GO" id="GO:0005743">
    <property type="term" value="C:mitochondrial inner membrane"/>
    <property type="evidence" value="ECO:0007669"/>
    <property type="project" value="UniProtKB-SubCell"/>
</dbReference>
<keyword evidence="3 8" id="KW-0472">Membrane</keyword>
<proteinExistence type="inferred from homology"/>
<keyword evidence="7 8" id="KW-0143">Chaperone</keyword>
<gene>
    <name evidence="10" type="ORF">C8A05DRAFT_34269</name>
</gene>
<evidence type="ECO:0000256" key="2">
    <source>
        <dbReference type="ARBA" id="ARBA00006720"/>
    </source>
</evidence>
<reference evidence="10" key="1">
    <citation type="journal article" date="2023" name="Mol. Phylogenet. Evol.">
        <title>Genome-scale phylogeny and comparative genomics of the fungal order Sordariales.</title>
        <authorList>
            <person name="Hensen N."/>
            <person name="Bonometti L."/>
            <person name="Westerberg I."/>
            <person name="Brannstrom I.O."/>
            <person name="Guillou S."/>
            <person name="Cros-Aarteil S."/>
            <person name="Calhoun S."/>
            <person name="Haridas S."/>
            <person name="Kuo A."/>
            <person name="Mondo S."/>
            <person name="Pangilinan J."/>
            <person name="Riley R."/>
            <person name="LaButti K."/>
            <person name="Andreopoulos B."/>
            <person name="Lipzen A."/>
            <person name="Chen C."/>
            <person name="Yan M."/>
            <person name="Daum C."/>
            <person name="Ng V."/>
            <person name="Clum A."/>
            <person name="Steindorff A."/>
            <person name="Ohm R.A."/>
            <person name="Martin F."/>
            <person name="Silar P."/>
            <person name="Natvig D.O."/>
            <person name="Lalanne C."/>
            <person name="Gautier V."/>
            <person name="Ament-Velasquez S.L."/>
            <person name="Kruys A."/>
            <person name="Hutchinson M.I."/>
            <person name="Powell A.J."/>
            <person name="Barry K."/>
            <person name="Miller A.N."/>
            <person name="Grigoriev I.V."/>
            <person name="Debuchy R."/>
            <person name="Gladieux P."/>
            <person name="Hiltunen Thoren M."/>
            <person name="Johannesson H."/>
        </authorList>
    </citation>
    <scope>NUCLEOTIDE SEQUENCE</scope>
    <source>
        <strain evidence="10">CBS 103.79</strain>
    </source>
</reference>
<dbReference type="Pfam" id="PF02953">
    <property type="entry name" value="zf-Tim10_DDP"/>
    <property type="match status" value="2"/>
</dbReference>
<evidence type="ECO:0000256" key="7">
    <source>
        <dbReference type="ARBA" id="ARBA00023186"/>
    </source>
</evidence>
<dbReference type="GO" id="GO:0015031">
    <property type="term" value="P:protein transport"/>
    <property type="evidence" value="ECO:0007669"/>
    <property type="project" value="UniProtKB-KW"/>
</dbReference>
<accession>A0AAN6RTL6</accession>
<organism evidence="10 11">
    <name type="scientific">Staphylotrichum tortipilum</name>
    <dbReference type="NCBI Taxonomy" id="2831512"/>
    <lineage>
        <taxon>Eukaryota</taxon>
        <taxon>Fungi</taxon>
        <taxon>Dikarya</taxon>
        <taxon>Ascomycota</taxon>
        <taxon>Pezizomycotina</taxon>
        <taxon>Sordariomycetes</taxon>
        <taxon>Sordariomycetidae</taxon>
        <taxon>Sordariales</taxon>
        <taxon>Chaetomiaceae</taxon>
        <taxon>Staphylotrichum</taxon>
    </lineage>
</organism>
<sequence length="114" mass="12473">MSSSDFTIDQADLEKLNDKDKAELRQFFSNEEQRARIQAQTHELTAICWKKCISSTSTSASGGGSGGFFRSSSSAAGNNALDKNEQTCLAQCVDRFMDANLATMKHLASLRQQS</sequence>
<keyword evidence="4 8" id="KW-0653">Protein transport</keyword>
<evidence type="ECO:0000256" key="3">
    <source>
        <dbReference type="ARBA" id="ARBA00022792"/>
    </source>
</evidence>
<dbReference type="SUPFAM" id="SSF144122">
    <property type="entry name" value="Tim10-like"/>
    <property type="match status" value="1"/>
</dbReference>
<dbReference type="Proteomes" id="UP001303889">
    <property type="component" value="Unassembled WGS sequence"/>
</dbReference>
<evidence type="ECO:0000256" key="1">
    <source>
        <dbReference type="ARBA" id="ARBA00004137"/>
    </source>
</evidence>
<evidence type="ECO:0000256" key="8">
    <source>
        <dbReference type="RuleBase" id="RU367043"/>
    </source>
</evidence>
<keyword evidence="11" id="KW-1185">Reference proteome</keyword>
<comment type="subunit">
    <text evidence="8">Heterohexamer.</text>
</comment>
<comment type="function">
    <text evidence="8">Mitochondrial intermembrane chaperone that participates in the import and insertion of some multi-pass transmembrane proteins into the mitochondrial inner membrane. Also required for the transfer of beta-barrel precursors from the TOM complex to the sorting and assembly machinery (SAM complex) of the outer membrane. Acts as a chaperone-like protein that protects the hydrophobic precursors from aggregation and guide them through the mitochondrial intermembrane space.</text>
</comment>
<keyword evidence="8" id="KW-0813">Transport</keyword>
<comment type="similarity">
    <text evidence="2 8">Belongs to the small Tim family.</text>
</comment>
<dbReference type="InterPro" id="IPR004217">
    <property type="entry name" value="Tim10-like"/>
</dbReference>
<keyword evidence="3 8" id="KW-0999">Mitochondrion inner membrane</keyword>
<comment type="domain">
    <text evidence="8">The twin CX3C motif contains 4 conserved Cys residues that form 2 disulfide bonds in the mitochondrial intermembrane space.</text>
</comment>
<comment type="subcellular location">
    <subcellularLocation>
        <location evidence="1 8">Mitochondrion inner membrane</location>
        <topology evidence="1 8">Peripheral membrane protein</topology>
        <orientation evidence="1 8">Intermembrane side</orientation>
    </subcellularLocation>
</comment>
<dbReference type="InterPro" id="IPR035427">
    <property type="entry name" value="Tim10-like_dom_sf"/>
</dbReference>
<protein>
    <recommendedName>
        <fullName evidence="8">Mitochondrial import inner membrane translocase subunit</fullName>
    </recommendedName>
</protein>
<dbReference type="Gene3D" id="1.10.287.810">
    <property type="entry name" value="Mitochondrial import inner membrane translocase subunit tim13 like domains"/>
    <property type="match status" value="1"/>
</dbReference>
<feature type="domain" description="Tim10-like" evidence="9">
    <location>
        <begin position="78"/>
        <end position="108"/>
    </location>
</feature>
<comment type="caution">
    <text evidence="10">The sequence shown here is derived from an EMBL/GenBank/DDBJ whole genome shotgun (WGS) entry which is preliminary data.</text>
</comment>
<dbReference type="AlphaFoldDB" id="A0AAN6RTL6"/>
<keyword evidence="8" id="KW-0496">Mitochondrion</keyword>
<keyword evidence="5 8" id="KW-0811">Translocation</keyword>
<evidence type="ECO:0000256" key="6">
    <source>
        <dbReference type="ARBA" id="ARBA00023157"/>
    </source>
</evidence>
<evidence type="ECO:0000256" key="4">
    <source>
        <dbReference type="ARBA" id="ARBA00022927"/>
    </source>
</evidence>
<feature type="domain" description="Tim10-like" evidence="9">
    <location>
        <begin position="26"/>
        <end position="60"/>
    </location>
</feature>
<evidence type="ECO:0000313" key="10">
    <source>
        <dbReference type="EMBL" id="KAK3902043.1"/>
    </source>
</evidence>
<reference evidence="10" key="2">
    <citation type="submission" date="2023-05" db="EMBL/GenBank/DDBJ databases">
        <authorList>
            <consortium name="Lawrence Berkeley National Laboratory"/>
            <person name="Steindorff A."/>
            <person name="Hensen N."/>
            <person name="Bonometti L."/>
            <person name="Westerberg I."/>
            <person name="Brannstrom I.O."/>
            <person name="Guillou S."/>
            <person name="Cros-Aarteil S."/>
            <person name="Calhoun S."/>
            <person name="Haridas S."/>
            <person name="Kuo A."/>
            <person name="Mondo S."/>
            <person name="Pangilinan J."/>
            <person name="Riley R."/>
            <person name="Labutti K."/>
            <person name="Andreopoulos B."/>
            <person name="Lipzen A."/>
            <person name="Chen C."/>
            <person name="Yanf M."/>
            <person name="Daum C."/>
            <person name="Ng V."/>
            <person name="Clum A."/>
            <person name="Ohm R."/>
            <person name="Martin F."/>
            <person name="Silar P."/>
            <person name="Natvig D."/>
            <person name="Lalanne C."/>
            <person name="Gautier V."/>
            <person name="Ament-Velasquez S.L."/>
            <person name="Kruys A."/>
            <person name="Hutchinson M.I."/>
            <person name="Powell A.J."/>
            <person name="Barry K."/>
            <person name="Miller A.N."/>
            <person name="Grigoriev I.V."/>
            <person name="Debuchy R."/>
            <person name="Gladieux P."/>
            <person name="Thoren M.H."/>
            <person name="Johannesson H."/>
        </authorList>
    </citation>
    <scope>NUCLEOTIDE SEQUENCE</scope>
    <source>
        <strain evidence="10">CBS 103.79</strain>
    </source>
</reference>
<dbReference type="EMBL" id="MU855537">
    <property type="protein sequence ID" value="KAK3902043.1"/>
    <property type="molecule type" value="Genomic_DNA"/>
</dbReference>
<keyword evidence="6 8" id="KW-1015">Disulfide bond</keyword>
<evidence type="ECO:0000259" key="9">
    <source>
        <dbReference type="Pfam" id="PF02953"/>
    </source>
</evidence>
<name>A0AAN6RTL6_9PEZI</name>
<evidence type="ECO:0000256" key="5">
    <source>
        <dbReference type="ARBA" id="ARBA00023010"/>
    </source>
</evidence>